<evidence type="ECO:0000313" key="1">
    <source>
        <dbReference type="EMBL" id="CCV09459.1"/>
    </source>
</evidence>
<evidence type="ECO:0000313" key="2">
    <source>
        <dbReference type="Proteomes" id="UP000012062"/>
    </source>
</evidence>
<dbReference type="EMBL" id="CAUM01000177">
    <property type="protein sequence ID" value="CCV09459.1"/>
    <property type="molecule type" value="Genomic_DNA"/>
</dbReference>
<gene>
    <name evidence="1" type="ORF">MESS2_p140003</name>
</gene>
<reference evidence="1 2" key="1">
    <citation type="submission" date="2013-02" db="EMBL/GenBank/DDBJ databases">
        <authorList>
            <person name="Genoscope - CEA"/>
        </authorList>
    </citation>
    <scope>NUCLEOTIDE SEQUENCE [LARGE SCALE GENOMIC DNA]</scope>
    <source>
        <strain evidence="1 2">STM 2683</strain>
    </source>
</reference>
<proteinExistence type="predicted"/>
<organism evidence="1 2">
    <name type="scientific">Mesorhizobium metallidurans STM 2683</name>
    <dbReference type="NCBI Taxonomy" id="1297569"/>
    <lineage>
        <taxon>Bacteria</taxon>
        <taxon>Pseudomonadati</taxon>
        <taxon>Pseudomonadota</taxon>
        <taxon>Alphaproteobacteria</taxon>
        <taxon>Hyphomicrobiales</taxon>
        <taxon>Phyllobacteriaceae</taxon>
        <taxon>Mesorhizobium</taxon>
    </lineage>
</organism>
<name>M5EWN6_9HYPH</name>
<sequence>MPHIRTDNQPVTQITIVVSEPDKQAEALSVMTERARYGAPAWLHLNPPASQSRRAAHRQLCPMAESRSSAIGSSVAGIPQGVGSFSIS</sequence>
<accession>M5EWN6</accession>
<dbReference type="AlphaFoldDB" id="M5EWN6"/>
<keyword evidence="2" id="KW-1185">Reference proteome</keyword>
<comment type="caution">
    <text evidence="1">The sequence shown here is derived from an EMBL/GenBank/DDBJ whole genome shotgun (WGS) entry which is preliminary data.</text>
</comment>
<dbReference type="Proteomes" id="UP000012062">
    <property type="component" value="Unassembled WGS sequence"/>
</dbReference>
<protein>
    <submittedName>
        <fullName evidence="1">Uncharacterized protein</fullName>
    </submittedName>
</protein>